<evidence type="ECO:0000256" key="4">
    <source>
        <dbReference type="ARBA" id="ARBA00022723"/>
    </source>
</evidence>
<comment type="cofactor">
    <cofactor evidence="2">
        <name>Zn(2+)</name>
        <dbReference type="ChEBI" id="CHEBI:29105"/>
    </cofactor>
</comment>
<dbReference type="PANTHER" id="PTHR43808:SF32">
    <property type="entry name" value="ARGE_DAPE-RELATED DEACYLASE"/>
    <property type="match status" value="1"/>
</dbReference>
<evidence type="ECO:0000256" key="7">
    <source>
        <dbReference type="ARBA" id="ARBA00023285"/>
    </source>
</evidence>
<proteinExistence type="inferred from homology"/>
<dbReference type="STRING" id="572547.Amico_1427"/>
<dbReference type="Pfam" id="PF01546">
    <property type="entry name" value="Peptidase_M20"/>
    <property type="match status" value="1"/>
</dbReference>
<dbReference type="GO" id="GO:0046872">
    <property type="term" value="F:metal ion binding"/>
    <property type="evidence" value="ECO:0007669"/>
    <property type="project" value="UniProtKB-KW"/>
</dbReference>
<dbReference type="KEGG" id="aco:Amico_1427"/>
<comment type="cofactor">
    <cofactor evidence="1">
        <name>Co(2+)</name>
        <dbReference type="ChEBI" id="CHEBI:48828"/>
    </cofactor>
</comment>
<dbReference type="InterPro" id="IPR011650">
    <property type="entry name" value="Peptidase_M20_dimer"/>
</dbReference>
<dbReference type="SUPFAM" id="SSF53187">
    <property type="entry name" value="Zn-dependent exopeptidases"/>
    <property type="match status" value="1"/>
</dbReference>
<dbReference type="InterPro" id="IPR050072">
    <property type="entry name" value="Peptidase_M20A"/>
</dbReference>
<dbReference type="AlphaFoldDB" id="D5EG62"/>
<dbReference type="eggNOG" id="COG0624">
    <property type="taxonomic scope" value="Bacteria"/>
</dbReference>
<evidence type="ECO:0000256" key="2">
    <source>
        <dbReference type="ARBA" id="ARBA00001947"/>
    </source>
</evidence>
<evidence type="ECO:0000256" key="6">
    <source>
        <dbReference type="ARBA" id="ARBA00022833"/>
    </source>
</evidence>
<dbReference type="Pfam" id="PF07687">
    <property type="entry name" value="M20_dimer"/>
    <property type="match status" value="1"/>
</dbReference>
<dbReference type="Gene3D" id="3.30.70.360">
    <property type="match status" value="1"/>
</dbReference>
<organism evidence="9 10">
    <name type="scientific">Aminobacterium colombiense (strain DSM 12261 / ALA-1)</name>
    <dbReference type="NCBI Taxonomy" id="572547"/>
    <lineage>
        <taxon>Bacteria</taxon>
        <taxon>Thermotogati</taxon>
        <taxon>Synergistota</taxon>
        <taxon>Synergistia</taxon>
        <taxon>Synergistales</taxon>
        <taxon>Aminobacteriaceae</taxon>
        <taxon>Aminobacterium</taxon>
    </lineage>
</organism>
<name>D5EG62_AMICL</name>
<dbReference type="InterPro" id="IPR010182">
    <property type="entry name" value="ArgE/DapE"/>
</dbReference>
<gene>
    <name evidence="9" type="ordered locus">Amico_1427</name>
</gene>
<keyword evidence="6" id="KW-0862">Zinc</keyword>
<dbReference type="Proteomes" id="UP000002366">
    <property type="component" value="Chromosome"/>
</dbReference>
<evidence type="ECO:0000313" key="10">
    <source>
        <dbReference type="Proteomes" id="UP000002366"/>
    </source>
</evidence>
<dbReference type="NCBIfam" id="TIGR01910">
    <property type="entry name" value="DapE-ArgE"/>
    <property type="match status" value="1"/>
</dbReference>
<evidence type="ECO:0000256" key="1">
    <source>
        <dbReference type="ARBA" id="ARBA00001941"/>
    </source>
</evidence>
<dbReference type="HOGENOM" id="CLU_021802_2_2_0"/>
<protein>
    <submittedName>
        <fullName evidence="9">Acetylornithine deacetylase or succinyl-diaminopimelate desuccinylase</fullName>
    </submittedName>
</protein>
<dbReference type="SUPFAM" id="SSF55031">
    <property type="entry name" value="Bacterial exopeptidase dimerisation domain"/>
    <property type="match status" value="1"/>
</dbReference>
<sequence length="418" mass="45805">MGENIVAYIDRMKNQMVESLAQLIGFPAISPHDGGIGEVEKARFIAKLLLEKGLPEAEWHNAPDEKAPEKYRPNLIVRIPGRTKKRLWIITHMDVVPEGDSTLWNTSPFKASIKDGRIFGRGSSDNGQELIASIFAAAALKEQNIVPEYEVCLCFVADEELGSLYGIQYLIKEGLFSSDDLVVVPDGGNEQGDFIEVAEKSILWVQWTVTGKQVHGSRPDLGLNACRITNEFAMKLDGALHEAFPEKNELFSPPLSTFEPTRRLANVSNVNTIPGKEVFCLDCRILPSINVDGVLKVMEHIAHSEEQKSGAEIDITVLQRTDSTSPTPSDALVVKLLSEAVKEVYSFAPVIGGVGGGTCAAYFRKNGIPAVVWGQEADVAHMPNEYCEITHLVNETKVFALMMAGSKNTFDPLLPDGI</sequence>
<evidence type="ECO:0000259" key="8">
    <source>
        <dbReference type="Pfam" id="PF07687"/>
    </source>
</evidence>
<accession>D5EG62</accession>
<comment type="similarity">
    <text evidence="3">Belongs to the peptidase M20A family.</text>
</comment>
<dbReference type="OrthoDB" id="9761532at2"/>
<dbReference type="InterPro" id="IPR002933">
    <property type="entry name" value="Peptidase_M20"/>
</dbReference>
<keyword evidence="5" id="KW-0378">Hydrolase</keyword>
<reference evidence="9 10" key="1">
    <citation type="journal article" date="2010" name="Stand. Genomic Sci.">
        <title>Complete genome sequence of Aminobacterium colombiense type strain (ALA-1).</title>
        <authorList>
            <person name="Chertkov O."/>
            <person name="Sikorski J."/>
            <person name="Brambilla E."/>
            <person name="Lapidus A."/>
            <person name="Copeland A."/>
            <person name="Glavina Del Rio T."/>
            <person name="Nolan M."/>
            <person name="Lucas S."/>
            <person name="Tice H."/>
            <person name="Cheng J.F."/>
            <person name="Han C."/>
            <person name="Detter J.C."/>
            <person name="Bruce D."/>
            <person name="Tapia R."/>
            <person name="Goodwin L."/>
            <person name="Pitluck S."/>
            <person name="Liolios K."/>
            <person name="Ivanova N."/>
            <person name="Mavromatis K."/>
            <person name="Ovchinnikova G."/>
            <person name="Pati A."/>
            <person name="Chen A."/>
            <person name="Palaniappan K."/>
            <person name="Land M."/>
            <person name="Hauser L."/>
            <person name="Chang Y.J."/>
            <person name="Jeffries C.D."/>
            <person name="Spring S."/>
            <person name="Rohde M."/>
            <person name="Goker M."/>
            <person name="Bristow J."/>
            <person name="Eisen J.A."/>
            <person name="Markowitz V."/>
            <person name="Hugenholtz P."/>
            <person name="Kyrpides N.C."/>
            <person name="Klenk H.P."/>
        </authorList>
    </citation>
    <scope>NUCLEOTIDE SEQUENCE [LARGE SCALE GENOMIC DNA]</scope>
    <source>
        <strain evidence="10">DSM 12261 / ALA-1</strain>
    </source>
</reference>
<evidence type="ECO:0000313" key="9">
    <source>
        <dbReference type="EMBL" id="ADE57544.1"/>
    </source>
</evidence>
<dbReference type="NCBIfam" id="NF010589">
    <property type="entry name" value="PRK13983.1"/>
    <property type="match status" value="1"/>
</dbReference>
<dbReference type="InterPro" id="IPR036264">
    <property type="entry name" value="Bact_exopeptidase_dim_dom"/>
</dbReference>
<keyword evidence="4" id="KW-0479">Metal-binding</keyword>
<dbReference type="EMBL" id="CP001997">
    <property type="protein sequence ID" value="ADE57544.1"/>
    <property type="molecule type" value="Genomic_DNA"/>
</dbReference>
<evidence type="ECO:0000256" key="3">
    <source>
        <dbReference type="ARBA" id="ARBA00006247"/>
    </source>
</evidence>
<evidence type="ECO:0000256" key="5">
    <source>
        <dbReference type="ARBA" id="ARBA00022801"/>
    </source>
</evidence>
<keyword evidence="7" id="KW-0170">Cobalt</keyword>
<dbReference type="GO" id="GO:0016787">
    <property type="term" value="F:hydrolase activity"/>
    <property type="evidence" value="ECO:0007669"/>
    <property type="project" value="UniProtKB-KW"/>
</dbReference>
<dbReference type="PANTHER" id="PTHR43808">
    <property type="entry name" value="ACETYLORNITHINE DEACETYLASE"/>
    <property type="match status" value="1"/>
</dbReference>
<keyword evidence="10" id="KW-1185">Reference proteome</keyword>
<dbReference type="Gene3D" id="3.40.630.10">
    <property type="entry name" value="Zn peptidases"/>
    <property type="match status" value="2"/>
</dbReference>
<dbReference type="RefSeq" id="WP_013048807.1">
    <property type="nucleotide sequence ID" value="NC_014011.1"/>
</dbReference>
<feature type="domain" description="Peptidase M20 dimerisation" evidence="8">
    <location>
        <begin position="198"/>
        <end position="305"/>
    </location>
</feature>